<dbReference type="KEGG" id="eic:NT01EI_1996"/>
<organism evidence="1 2">
    <name type="scientific">Edwardsiella ictaluri (strain 93-146)</name>
    <dbReference type="NCBI Taxonomy" id="634503"/>
    <lineage>
        <taxon>Bacteria</taxon>
        <taxon>Pseudomonadati</taxon>
        <taxon>Pseudomonadota</taxon>
        <taxon>Gammaproteobacteria</taxon>
        <taxon>Enterobacterales</taxon>
        <taxon>Hafniaceae</taxon>
        <taxon>Edwardsiella</taxon>
    </lineage>
</organism>
<evidence type="ECO:0000313" key="2">
    <source>
        <dbReference type="Proteomes" id="UP000001485"/>
    </source>
</evidence>
<sequence>MTPALYHQIIRAAADDGGLSLLDDINRTCRQGMALCIGSDHVRIVLRLRLRDGVPYVVVWLAASTLPDGLRRYTPLVKMMIRQVGGHWAEFATRRRGFIRLARRLGFERLEDEGAFLRFKIPL</sequence>
<accession>C5BA51</accession>
<name>C5BA51_EDWI9</name>
<dbReference type="HOGENOM" id="CLU_2081249_0_0_6"/>
<protein>
    <submittedName>
        <fullName evidence="1">Uncharacterized protein</fullName>
    </submittedName>
</protein>
<dbReference type="GeneID" id="69538933"/>
<dbReference type="RefSeq" id="WP_015871306.1">
    <property type="nucleotide sequence ID" value="NC_012779.2"/>
</dbReference>
<dbReference type="EMBL" id="CP001600">
    <property type="protein sequence ID" value="ACR69172.2"/>
    <property type="molecule type" value="Genomic_DNA"/>
</dbReference>
<gene>
    <name evidence="1" type="ordered locus">NT01EI_1996</name>
</gene>
<reference evidence="1 2" key="2">
    <citation type="journal article" date="2012" name="J. Bacteriol.">
        <title>Genome Sequence of Edwardsiella ictaluri 93-146, a Strain Associated with a Natural Channel Catfish Outbreak of Enteric Septicemia of Catfish.</title>
        <authorList>
            <person name="Williams M.L."/>
            <person name="Gillaspy A.F."/>
            <person name="Dyer D.W."/>
            <person name="Thune R.L."/>
            <person name="Waldbieser G.C."/>
            <person name="Schuster S.C."/>
            <person name="Gipson J."/>
            <person name="Zaitshik J."/>
            <person name="Landry C."/>
            <person name="Banes M.M."/>
            <person name="Lawrence M.L."/>
        </authorList>
    </citation>
    <scope>NUCLEOTIDE SEQUENCE [LARGE SCALE GENOMIC DNA]</scope>
    <source>
        <strain evidence="1 2">93-146</strain>
    </source>
</reference>
<dbReference type="Proteomes" id="UP000001485">
    <property type="component" value="Chromosome"/>
</dbReference>
<dbReference type="PATRIC" id="fig|634503.3.peg.1783"/>
<reference evidence="2" key="1">
    <citation type="submission" date="2009-03" db="EMBL/GenBank/DDBJ databases">
        <title>Complete genome sequence of Edwardsiella ictaluri 93-146.</title>
        <authorList>
            <person name="Williams M.L."/>
            <person name="Gillaspy A.F."/>
            <person name="Dyer D.W."/>
            <person name="Thune R.L."/>
            <person name="Waldbieser G.C."/>
            <person name="Schuster S.C."/>
            <person name="Gipson J."/>
            <person name="Zaitshik J."/>
            <person name="Landry C."/>
            <person name="Lawrence M.L."/>
        </authorList>
    </citation>
    <scope>NUCLEOTIDE SEQUENCE [LARGE SCALE GENOMIC DNA]</scope>
    <source>
        <strain evidence="2">93-146</strain>
    </source>
</reference>
<dbReference type="OrthoDB" id="6421503at2"/>
<evidence type="ECO:0000313" key="1">
    <source>
        <dbReference type="EMBL" id="ACR69172.2"/>
    </source>
</evidence>
<proteinExistence type="predicted"/>
<dbReference type="AlphaFoldDB" id="C5BA51"/>